<dbReference type="PANTHER" id="PTHR45848">
    <property type="entry name" value="DUAL SPECIFICITY PROTEIN PHOSPHATASE 12 FAMILY MEMBER"/>
    <property type="match status" value="1"/>
</dbReference>
<keyword evidence="3" id="KW-0378">Hydrolase</keyword>
<dbReference type="Proteomes" id="UP000262825">
    <property type="component" value="Unassembled WGS sequence"/>
</dbReference>
<feature type="domain" description="Tyrosine specific protein phosphatases" evidence="7">
    <location>
        <begin position="65"/>
        <end position="142"/>
    </location>
</feature>
<keyword evidence="4" id="KW-0904">Protein phosphatase</keyword>
<dbReference type="SUPFAM" id="SSF52799">
    <property type="entry name" value="(Phosphotyrosine protein) phosphatases II"/>
    <property type="match status" value="1"/>
</dbReference>
<evidence type="ECO:0000313" key="8">
    <source>
        <dbReference type="EMBL" id="SSD58716.1"/>
    </source>
</evidence>
<organism evidence="8 9">
    <name type="scientific">Saccharomycodes ludwigii</name>
    <dbReference type="NCBI Taxonomy" id="36035"/>
    <lineage>
        <taxon>Eukaryota</taxon>
        <taxon>Fungi</taxon>
        <taxon>Dikarya</taxon>
        <taxon>Ascomycota</taxon>
        <taxon>Saccharomycotina</taxon>
        <taxon>Saccharomycetes</taxon>
        <taxon>Saccharomycodales</taxon>
        <taxon>Saccharomycodaceae</taxon>
        <taxon>Saccharomycodes</taxon>
    </lineage>
</organism>
<dbReference type="PIRSF" id="PIRSF000941">
    <property type="entry name" value="DUSP12"/>
    <property type="match status" value="1"/>
</dbReference>
<evidence type="ECO:0000259" key="7">
    <source>
        <dbReference type="PROSITE" id="PS50056"/>
    </source>
</evidence>
<keyword evidence="9" id="KW-1185">Reference proteome</keyword>
<dbReference type="InterPro" id="IPR016278">
    <property type="entry name" value="DUSP12"/>
</dbReference>
<evidence type="ECO:0000259" key="6">
    <source>
        <dbReference type="PROSITE" id="PS50054"/>
    </source>
</evidence>
<comment type="similarity">
    <text evidence="1">Belongs to the protein-tyrosine phosphatase family. Non-receptor class dual specificity subfamily.</text>
</comment>
<dbReference type="InterPro" id="IPR029021">
    <property type="entry name" value="Prot-tyrosine_phosphatase-like"/>
</dbReference>
<dbReference type="FunFam" id="3.90.190.10:FF:000116">
    <property type="entry name" value="YVH1p Protein phosphatase"/>
    <property type="match status" value="1"/>
</dbReference>
<evidence type="ECO:0000256" key="4">
    <source>
        <dbReference type="ARBA" id="ARBA00022912"/>
    </source>
</evidence>
<accession>A0A376B202</accession>
<evidence type="ECO:0000256" key="1">
    <source>
        <dbReference type="ARBA" id="ARBA00008601"/>
    </source>
</evidence>
<gene>
    <name evidence="8" type="ORF">SCODWIG_00477</name>
</gene>
<dbReference type="Gene3D" id="3.90.190.10">
    <property type="entry name" value="Protein tyrosine phosphatase superfamily"/>
    <property type="match status" value="1"/>
</dbReference>
<dbReference type="EC" id="3.1.3.48" evidence="2"/>
<reference evidence="9" key="1">
    <citation type="submission" date="2018-06" db="EMBL/GenBank/DDBJ databases">
        <authorList>
            <person name="Guldener U."/>
        </authorList>
    </citation>
    <scope>NUCLEOTIDE SEQUENCE [LARGE SCALE GENOMIC DNA]</scope>
    <source>
        <strain evidence="9">UTAD17</strain>
    </source>
</reference>
<evidence type="ECO:0000313" key="9">
    <source>
        <dbReference type="Proteomes" id="UP000262825"/>
    </source>
</evidence>
<protein>
    <recommendedName>
        <fullName evidence="2">protein-tyrosine-phosphatase</fullName>
        <ecNumber evidence="2">3.1.3.48</ecNumber>
    </recommendedName>
</protein>
<dbReference type="InterPro" id="IPR020422">
    <property type="entry name" value="TYR_PHOSPHATASE_DUAL_dom"/>
</dbReference>
<dbReference type="PROSITE" id="PS50056">
    <property type="entry name" value="TYR_PHOSPHATASE_2"/>
    <property type="match status" value="1"/>
</dbReference>
<evidence type="ECO:0000256" key="2">
    <source>
        <dbReference type="ARBA" id="ARBA00013064"/>
    </source>
</evidence>
<feature type="active site" description="Phosphocysteine intermediate" evidence="5">
    <location>
        <position position="107"/>
    </location>
</feature>
<proteinExistence type="inferred from homology"/>
<dbReference type="Pfam" id="PF00782">
    <property type="entry name" value="DSPc"/>
    <property type="match status" value="1"/>
</dbReference>
<name>A0A376B202_9ASCO</name>
<dbReference type="OrthoDB" id="2017893at2759"/>
<dbReference type="PANTHER" id="PTHR45848:SF4">
    <property type="entry name" value="DUAL SPECIFICITY PROTEIN PHOSPHATASE 12"/>
    <property type="match status" value="1"/>
</dbReference>
<feature type="domain" description="Tyrosine-protein phosphatase" evidence="6">
    <location>
        <begin position="1"/>
        <end position="163"/>
    </location>
</feature>
<dbReference type="PROSITE" id="PS50054">
    <property type="entry name" value="TYR_PHOSPHATASE_DUAL"/>
    <property type="match status" value="1"/>
</dbReference>
<dbReference type="EMBL" id="UFAJ01000040">
    <property type="protein sequence ID" value="SSD58716.1"/>
    <property type="molecule type" value="Genomic_DNA"/>
</dbReference>
<dbReference type="GO" id="GO:0008138">
    <property type="term" value="F:protein tyrosine/serine/threonine phosphatase activity"/>
    <property type="evidence" value="ECO:0007669"/>
    <property type="project" value="InterPro"/>
</dbReference>
<dbReference type="VEuPathDB" id="FungiDB:SCODWIG_00477"/>
<dbReference type="InterPro" id="IPR000387">
    <property type="entry name" value="Tyr_Pase_dom"/>
</dbReference>
<sequence length="354" mass="40401">MDRILGGIYVGSVQPIIDHTPLKSQYNITHVLSIIKFKVLPEYLVRKSYALKNVPIDDSDTVDILQYINECNRFIDQCLYPNEPEYDPRKVNFKKIPQSGNAVFIHCHAGMSRSVTFAVSYLMYRFGLSLTTALHAVKRKRPQAQPNDNFMDQLGIFEKMGGQYVDDNHILYKQWKLKNAVKINPDSTEILTTNDELFTNNENCIVTPNNMQEDMSLIRCKKCRQRLALSSSFIKHEPPSEESSESHFIRRAAGSRRVVDIEKSQDQCSHYFVEPLNWMKEELQGKQQLEGKFNCPNCESKIGGYNWKGSRCSCGKWMVPAIHLLAAKVDKVPAKGKILTNAVNFTGETKNANV</sequence>
<dbReference type="SMART" id="SM00195">
    <property type="entry name" value="DSPc"/>
    <property type="match status" value="1"/>
</dbReference>
<dbReference type="AlphaFoldDB" id="A0A376B202"/>
<dbReference type="CDD" id="cd14518">
    <property type="entry name" value="DSP_fungal_YVH1"/>
    <property type="match status" value="1"/>
</dbReference>
<dbReference type="GO" id="GO:0005634">
    <property type="term" value="C:nucleus"/>
    <property type="evidence" value="ECO:0007669"/>
    <property type="project" value="TreeGrafter"/>
</dbReference>
<dbReference type="GO" id="GO:0004725">
    <property type="term" value="F:protein tyrosine phosphatase activity"/>
    <property type="evidence" value="ECO:0007669"/>
    <property type="project" value="UniProtKB-EC"/>
</dbReference>
<evidence type="ECO:0000256" key="5">
    <source>
        <dbReference type="PIRSR" id="PIRSR000941-50"/>
    </source>
</evidence>
<evidence type="ECO:0000256" key="3">
    <source>
        <dbReference type="ARBA" id="ARBA00022801"/>
    </source>
</evidence>
<dbReference type="InterPro" id="IPR000340">
    <property type="entry name" value="Dual-sp_phosphatase_cat-dom"/>
</dbReference>